<keyword evidence="4" id="KW-0804">Transcription</keyword>
<dbReference type="PANTHER" id="PTHR30537">
    <property type="entry name" value="HTH-TYPE TRANSCRIPTIONAL REGULATOR"/>
    <property type="match status" value="1"/>
</dbReference>
<gene>
    <name evidence="6" type="ORF">NZK81_18535</name>
</gene>
<dbReference type="EMBL" id="JANZXA010000015">
    <property type="protein sequence ID" value="MCT2401555.1"/>
    <property type="molecule type" value="Genomic_DNA"/>
</dbReference>
<sequence length="301" mass="32480">MDRFEALSAFVAVADHRSFTAAARALGISPAKATRTVAALEAHLGVSLFHRSTRSVSLSHEGAALLERARGLLSDLRDAEHLVMGGASAPQGELHVTAPVMFGRLHVLPVIARLLAEHGGLSARMMLIDRNVRIVEEGIDVAVRIGELTDSSLMTVRLGKVRQTLVASPDYLERRGTPRSPADLVHHECIGGTGVRYDKAWRFAPNGETRIPYTPRLTVDHVSAKIAAAEAGVGIANVLSYQVAEQLRSGQLVRLLADDMPLPVPVQLLYHSSRAAMPAVRAFIDGMRMEARQGAWESLTG</sequence>
<dbReference type="InterPro" id="IPR005119">
    <property type="entry name" value="LysR_subst-bd"/>
</dbReference>
<evidence type="ECO:0000313" key="6">
    <source>
        <dbReference type="EMBL" id="MCT2401555.1"/>
    </source>
</evidence>
<keyword evidence="2" id="KW-0805">Transcription regulation</keyword>
<dbReference type="Gene3D" id="1.10.10.10">
    <property type="entry name" value="Winged helix-like DNA-binding domain superfamily/Winged helix DNA-binding domain"/>
    <property type="match status" value="1"/>
</dbReference>
<keyword evidence="3" id="KW-0238">DNA-binding</keyword>
<dbReference type="InterPro" id="IPR036388">
    <property type="entry name" value="WH-like_DNA-bd_sf"/>
</dbReference>
<evidence type="ECO:0000256" key="1">
    <source>
        <dbReference type="ARBA" id="ARBA00009437"/>
    </source>
</evidence>
<dbReference type="SUPFAM" id="SSF53850">
    <property type="entry name" value="Periplasmic binding protein-like II"/>
    <property type="match status" value="1"/>
</dbReference>
<organism evidence="6 7">
    <name type="scientific">Novosphingobium mangrovi</name>
    <name type="common">ex Huang et al. 2023</name>
    <dbReference type="NCBI Taxonomy" id="2976432"/>
    <lineage>
        <taxon>Bacteria</taxon>
        <taxon>Pseudomonadati</taxon>
        <taxon>Pseudomonadota</taxon>
        <taxon>Alphaproteobacteria</taxon>
        <taxon>Sphingomonadales</taxon>
        <taxon>Sphingomonadaceae</taxon>
        <taxon>Novosphingobium</taxon>
    </lineage>
</organism>
<evidence type="ECO:0000259" key="5">
    <source>
        <dbReference type="PROSITE" id="PS50931"/>
    </source>
</evidence>
<keyword evidence="7" id="KW-1185">Reference proteome</keyword>
<dbReference type="InterPro" id="IPR036390">
    <property type="entry name" value="WH_DNA-bd_sf"/>
</dbReference>
<dbReference type="Pfam" id="PF00126">
    <property type="entry name" value="HTH_1"/>
    <property type="match status" value="1"/>
</dbReference>
<dbReference type="PANTHER" id="PTHR30537:SF5">
    <property type="entry name" value="HTH-TYPE TRANSCRIPTIONAL ACTIVATOR TTDR-RELATED"/>
    <property type="match status" value="1"/>
</dbReference>
<dbReference type="CDD" id="cd08471">
    <property type="entry name" value="PBP2_CrgA_like_2"/>
    <property type="match status" value="1"/>
</dbReference>
<accession>A0ABT2I9P9</accession>
<dbReference type="InterPro" id="IPR000847">
    <property type="entry name" value="LysR_HTH_N"/>
</dbReference>
<protein>
    <submittedName>
        <fullName evidence="6">LysR family transcriptional regulator</fullName>
    </submittedName>
</protein>
<dbReference type="Gene3D" id="3.40.190.290">
    <property type="match status" value="1"/>
</dbReference>
<name>A0ABT2I9P9_9SPHN</name>
<evidence type="ECO:0000256" key="4">
    <source>
        <dbReference type="ARBA" id="ARBA00023163"/>
    </source>
</evidence>
<feature type="domain" description="HTH lysR-type" evidence="5">
    <location>
        <begin position="1"/>
        <end position="59"/>
    </location>
</feature>
<evidence type="ECO:0000313" key="7">
    <source>
        <dbReference type="Proteomes" id="UP001165583"/>
    </source>
</evidence>
<comment type="caution">
    <text evidence="6">The sequence shown here is derived from an EMBL/GenBank/DDBJ whole genome shotgun (WGS) entry which is preliminary data.</text>
</comment>
<dbReference type="RefSeq" id="WP_260047579.1">
    <property type="nucleotide sequence ID" value="NZ_JANZXA010000015.1"/>
</dbReference>
<dbReference type="Proteomes" id="UP001165583">
    <property type="component" value="Unassembled WGS sequence"/>
</dbReference>
<proteinExistence type="inferred from homology"/>
<dbReference type="InterPro" id="IPR058163">
    <property type="entry name" value="LysR-type_TF_proteobact-type"/>
</dbReference>
<comment type="similarity">
    <text evidence="1">Belongs to the LysR transcriptional regulatory family.</text>
</comment>
<reference evidence="6" key="1">
    <citation type="submission" date="2022-09" db="EMBL/GenBank/DDBJ databases">
        <title>Novosphingobium sp. Nov., a polycyclic aromatic hydrocarbon-degrading bacterium isolated form mangrove sediments in HongKong.</title>
        <authorList>
            <person name="Hu Z."/>
        </authorList>
    </citation>
    <scope>NUCLEOTIDE SEQUENCE</scope>
    <source>
        <strain evidence="6">HK4-1</strain>
    </source>
</reference>
<dbReference type="Pfam" id="PF03466">
    <property type="entry name" value="LysR_substrate"/>
    <property type="match status" value="1"/>
</dbReference>
<dbReference type="SUPFAM" id="SSF46785">
    <property type="entry name" value="Winged helix' DNA-binding domain"/>
    <property type="match status" value="1"/>
</dbReference>
<evidence type="ECO:0000256" key="3">
    <source>
        <dbReference type="ARBA" id="ARBA00023125"/>
    </source>
</evidence>
<evidence type="ECO:0000256" key="2">
    <source>
        <dbReference type="ARBA" id="ARBA00023015"/>
    </source>
</evidence>
<dbReference type="PROSITE" id="PS50931">
    <property type="entry name" value="HTH_LYSR"/>
    <property type="match status" value="1"/>
</dbReference>